<dbReference type="InterPro" id="IPR011011">
    <property type="entry name" value="Znf_FYVE_PHD"/>
</dbReference>
<dbReference type="SUPFAM" id="SSF57903">
    <property type="entry name" value="FYVE/PHD zinc finger"/>
    <property type="match status" value="1"/>
</dbReference>
<sequence>MVVNSRPLKRARTRVEARDFAGFPPAGDGGAAGTFREAVRGFLARYARLLPLPSIFSPAAAAAPPHLLTWRVSLRVGEEGDEEGGGGAVELNVVEEDVLRSRSVYCDQCRVVGWSGHPVCGKRYHFIIENDNNQVCGKRHSCCLRCGTPTVAGESRWEEQAPCLLCNFDMDGEELEECGYMHLDDTTHLLHAVVHANGYGHLLRVNGREGGSRCLTGRVIMSFWDRLCKVLHVRKVTVMDISKKHGMEYRLLHAITSGHPWYGEWGYKFGAGSFALTSDTYQEAVDMLSGIQLALYFSHRQPIRTPLQNTIALYWALSDRQLVTVRDLFRFIMHLLHQARKKNEISKPTTDEHKEVASNVLCKWTKEGIDRAEAAMLKVLRAVQPGQWVSWRALRGAASKAVDSQELLDYSLRGLGGKLMDDGHFIAVRCNAETSAIEYRLEDNSNQSVDAALFGPSVDHLLHDLKFLYNALLNPETMLASQPEVIGASSHSAAAKILDCKQFIKHYDQHTPRAPLNPFLLSVRCSIELLDHPKDYTAPPVELVLLPASATLAELKIQATRAFQETYLMFQSFQVEQLPELPNFSDTTLVKHVLGSSQLVRVRGRCTGDNRRIVQFRMERGLENWTVDCTCGAKDDDGERMLACDVCGVWQHTRCSGISDFDDVPEKFICRKCASPRRGKGRGGGGGNGGSRMDVSAAGRCKDEIGSSVGGAGKFGRMATVG</sequence>
<dbReference type="InterPro" id="IPR059080">
    <property type="entry name" value="WHD_PTC1"/>
</dbReference>
<dbReference type="Gene3D" id="3.30.40.10">
    <property type="entry name" value="Zinc/RING finger domain, C3HC4 (zinc finger)"/>
    <property type="match status" value="1"/>
</dbReference>
<keyword evidence="4" id="KW-0805">Transcription regulation</keyword>
<accession>A0A0E0JRR2</accession>
<dbReference type="InterPro" id="IPR019786">
    <property type="entry name" value="Zinc_finger_PHD-type_CS"/>
</dbReference>
<dbReference type="AlphaFoldDB" id="A0A0E0JRR2"/>
<dbReference type="SMART" id="SM00249">
    <property type="entry name" value="PHD"/>
    <property type="match status" value="1"/>
</dbReference>
<dbReference type="STRING" id="4537.A0A0E0JRR2"/>
<dbReference type="InterPro" id="IPR058054">
    <property type="entry name" value="Znf_MS1-like"/>
</dbReference>
<evidence type="ECO:0000256" key="2">
    <source>
        <dbReference type="ARBA" id="ARBA00022771"/>
    </source>
</evidence>
<dbReference type="Gramene" id="OPUNC01G37890.1">
    <property type="protein sequence ID" value="OPUNC01G37890.1"/>
    <property type="gene ID" value="OPUNC01G37890"/>
</dbReference>
<dbReference type="Pfam" id="PF25874">
    <property type="entry name" value="WHD_plant_repro"/>
    <property type="match status" value="1"/>
</dbReference>
<dbReference type="PROSITE" id="PS01359">
    <property type="entry name" value="ZF_PHD_1"/>
    <property type="match status" value="1"/>
</dbReference>
<organism evidence="7">
    <name type="scientific">Oryza punctata</name>
    <name type="common">Red rice</name>
    <dbReference type="NCBI Taxonomy" id="4537"/>
    <lineage>
        <taxon>Eukaryota</taxon>
        <taxon>Viridiplantae</taxon>
        <taxon>Streptophyta</taxon>
        <taxon>Embryophyta</taxon>
        <taxon>Tracheophyta</taxon>
        <taxon>Spermatophyta</taxon>
        <taxon>Magnoliopsida</taxon>
        <taxon>Liliopsida</taxon>
        <taxon>Poales</taxon>
        <taxon>Poaceae</taxon>
        <taxon>BOP clade</taxon>
        <taxon>Oryzoideae</taxon>
        <taxon>Oryzeae</taxon>
        <taxon>Oryzinae</taxon>
        <taxon>Oryza</taxon>
    </lineage>
</organism>
<dbReference type="PANTHER" id="PTHR46201:SF3">
    <property type="entry name" value="OS01G0877500 PROTEIN"/>
    <property type="match status" value="1"/>
</dbReference>
<dbReference type="Pfam" id="PF00628">
    <property type="entry name" value="PHD"/>
    <property type="match status" value="1"/>
</dbReference>
<evidence type="ECO:0000256" key="5">
    <source>
        <dbReference type="ARBA" id="ARBA00023163"/>
    </source>
</evidence>
<keyword evidence="5" id="KW-0804">Transcription</keyword>
<dbReference type="EnsemblPlants" id="OPUNC01G37890.1">
    <property type="protein sequence ID" value="OPUNC01G37890.1"/>
    <property type="gene ID" value="OPUNC01G37890"/>
</dbReference>
<reference evidence="7" key="1">
    <citation type="submission" date="2015-04" db="UniProtKB">
        <authorList>
            <consortium name="EnsemblPlants"/>
        </authorList>
    </citation>
    <scope>IDENTIFICATION</scope>
</reference>
<evidence type="ECO:0000256" key="3">
    <source>
        <dbReference type="ARBA" id="ARBA00022833"/>
    </source>
</evidence>
<evidence type="ECO:0000313" key="8">
    <source>
        <dbReference type="Proteomes" id="UP000026962"/>
    </source>
</evidence>
<dbReference type="CDD" id="cd15556">
    <property type="entry name" value="PHD_MMD1_like"/>
    <property type="match status" value="1"/>
</dbReference>
<keyword evidence="3" id="KW-0862">Zinc</keyword>
<dbReference type="InterPro" id="IPR019787">
    <property type="entry name" value="Znf_PHD-finger"/>
</dbReference>
<keyword evidence="1" id="KW-0479">Metal-binding</keyword>
<name>A0A0E0JRR2_ORYPU</name>
<dbReference type="InterPro" id="IPR057765">
    <property type="entry name" value="MS1-like_ubiquitin"/>
</dbReference>
<dbReference type="PANTHER" id="PTHR46201">
    <property type="entry name" value="PHD FINGER PROTEIN MALE MEIOCYTE DEATH 1-RELATED"/>
    <property type="match status" value="1"/>
</dbReference>
<keyword evidence="8" id="KW-1185">Reference proteome</keyword>
<evidence type="ECO:0000256" key="4">
    <source>
        <dbReference type="ARBA" id="ARBA00023015"/>
    </source>
</evidence>
<dbReference type="InterPro" id="IPR001965">
    <property type="entry name" value="Znf_PHD"/>
</dbReference>
<dbReference type="OMA" id="HLMTWQI"/>
<protein>
    <recommendedName>
        <fullName evidence="6">Zinc finger PHD-type domain-containing protein</fullName>
    </recommendedName>
</protein>
<evidence type="ECO:0000313" key="7">
    <source>
        <dbReference type="EnsemblPlants" id="OPUNC01G37890.1"/>
    </source>
</evidence>
<dbReference type="Pfam" id="PF25565">
    <property type="entry name" value="Ubiquitin_At1g33420"/>
    <property type="match status" value="1"/>
</dbReference>
<reference evidence="7" key="2">
    <citation type="submission" date="2018-05" db="EMBL/GenBank/DDBJ databases">
        <title>OpunRS2 (Oryza punctata Reference Sequence Version 2).</title>
        <authorList>
            <person name="Zhang J."/>
            <person name="Kudrna D."/>
            <person name="Lee S."/>
            <person name="Talag J."/>
            <person name="Welchert J."/>
            <person name="Wing R.A."/>
        </authorList>
    </citation>
    <scope>NUCLEOTIDE SEQUENCE [LARGE SCALE GENOMIC DNA]</scope>
</reference>
<dbReference type="GO" id="GO:0008270">
    <property type="term" value="F:zinc ion binding"/>
    <property type="evidence" value="ECO:0007669"/>
    <property type="project" value="UniProtKB-KW"/>
</dbReference>
<feature type="domain" description="Zinc finger PHD-type" evidence="6">
    <location>
        <begin position="628"/>
        <end position="674"/>
    </location>
</feature>
<keyword evidence="2" id="KW-0863">Zinc-finger</keyword>
<evidence type="ECO:0000256" key="1">
    <source>
        <dbReference type="ARBA" id="ARBA00022723"/>
    </source>
</evidence>
<evidence type="ECO:0000259" key="6">
    <source>
        <dbReference type="SMART" id="SM00249"/>
    </source>
</evidence>
<dbReference type="InterPro" id="IPR013083">
    <property type="entry name" value="Znf_RING/FYVE/PHD"/>
</dbReference>
<dbReference type="eggNOG" id="KOG1844">
    <property type="taxonomic scope" value="Eukaryota"/>
</dbReference>
<proteinExistence type="predicted"/>
<dbReference type="Proteomes" id="UP000026962">
    <property type="component" value="Chromosome 1"/>
</dbReference>